<dbReference type="Proteomes" id="UP001374535">
    <property type="component" value="Chromosome 4"/>
</dbReference>
<dbReference type="EMBL" id="CP144697">
    <property type="protein sequence ID" value="WVZ14202.1"/>
    <property type="molecule type" value="Genomic_DNA"/>
</dbReference>
<name>A0AAQ3NS76_VIGMU</name>
<dbReference type="AlphaFoldDB" id="A0AAQ3NS76"/>
<evidence type="ECO:0000313" key="1">
    <source>
        <dbReference type="EMBL" id="WVZ14202.1"/>
    </source>
</evidence>
<gene>
    <name evidence="1" type="ORF">V8G54_011768</name>
</gene>
<protein>
    <submittedName>
        <fullName evidence="1">Uncharacterized protein</fullName>
    </submittedName>
</protein>
<organism evidence="1 2">
    <name type="scientific">Vigna mungo</name>
    <name type="common">Black gram</name>
    <name type="synonym">Phaseolus mungo</name>
    <dbReference type="NCBI Taxonomy" id="3915"/>
    <lineage>
        <taxon>Eukaryota</taxon>
        <taxon>Viridiplantae</taxon>
        <taxon>Streptophyta</taxon>
        <taxon>Embryophyta</taxon>
        <taxon>Tracheophyta</taxon>
        <taxon>Spermatophyta</taxon>
        <taxon>Magnoliopsida</taxon>
        <taxon>eudicotyledons</taxon>
        <taxon>Gunneridae</taxon>
        <taxon>Pentapetalae</taxon>
        <taxon>rosids</taxon>
        <taxon>fabids</taxon>
        <taxon>Fabales</taxon>
        <taxon>Fabaceae</taxon>
        <taxon>Papilionoideae</taxon>
        <taxon>50 kb inversion clade</taxon>
        <taxon>NPAAA clade</taxon>
        <taxon>indigoferoid/millettioid clade</taxon>
        <taxon>Phaseoleae</taxon>
        <taxon>Vigna</taxon>
    </lineage>
</organism>
<proteinExistence type="predicted"/>
<accession>A0AAQ3NS76</accession>
<evidence type="ECO:0000313" key="2">
    <source>
        <dbReference type="Proteomes" id="UP001374535"/>
    </source>
</evidence>
<keyword evidence="2" id="KW-1185">Reference proteome</keyword>
<sequence length="112" mass="12119">MQVSIASWFSTLEALAPSKITVSLSASLEKTSIKDLSTVSLLSVRVPVLSLHRTSIPAISSMAVILLVIAPCSESLWEPIAIVTDNTVGMAMGIPPMRRTKRLLIPLLYLRC</sequence>
<reference evidence="1 2" key="1">
    <citation type="journal article" date="2023" name="Life. Sci Alliance">
        <title>Evolutionary insights into 3D genome organization and epigenetic landscape of Vigna mungo.</title>
        <authorList>
            <person name="Junaid A."/>
            <person name="Singh B."/>
            <person name="Bhatia S."/>
        </authorList>
    </citation>
    <scope>NUCLEOTIDE SEQUENCE [LARGE SCALE GENOMIC DNA]</scope>
    <source>
        <strain evidence="1">Urdbean</strain>
    </source>
</reference>